<protein>
    <submittedName>
        <fullName evidence="6">LacI family DNA-binding transcriptional regulator</fullName>
    </submittedName>
</protein>
<dbReference type="RefSeq" id="WP_317831721.1">
    <property type="nucleotide sequence ID" value="NZ_CP136920.1"/>
</dbReference>
<evidence type="ECO:0000313" key="7">
    <source>
        <dbReference type="Proteomes" id="UP001304300"/>
    </source>
</evidence>
<dbReference type="SUPFAM" id="SSF53822">
    <property type="entry name" value="Periplasmic binding protein-like I"/>
    <property type="match status" value="1"/>
</dbReference>
<accession>A0AAQ3L6A0</accession>
<evidence type="ECO:0000256" key="4">
    <source>
        <dbReference type="SAM" id="MobiDB-lite"/>
    </source>
</evidence>
<keyword evidence="3" id="KW-0804">Transcription</keyword>
<evidence type="ECO:0000259" key="5">
    <source>
        <dbReference type="PROSITE" id="PS50932"/>
    </source>
</evidence>
<dbReference type="Proteomes" id="UP001304300">
    <property type="component" value="Chromosome"/>
</dbReference>
<organism evidence="6 7">
    <name type="scientific">Rubellicoccus peritrichatus</name>
    <dbReference type="NCBI Taxonomy" id="3080537"/>
    <lineage>
        <taxon>Bacteria</taxon>
        <taxon>Pseudomonadati</taxon>
        <taxon>Verrucomicrobiota</taxon>
        <taxon>Opitutia</taxon>
        <taxon>Puniceicoccales</taxon>
        <taxon>Cerasicoccaceae</taxon>
        <taxon>Rubellicoccus</taxon>
    </lineage>
</organism>
<proteinExistence type="predicted"/>
<reference evidence="6 7" key="1">
    <citation type="submission" date="2023-10" db="EMBL/GenBank/DDBJ databases">
        <title>Rubellicoccus peritrichatus gen. nov., sp. nov., isolated from an algae of coral reef tank.</title>
        <authorList>
            <person name="Luo J."/>
        </authorList>
    </citation>
    <scope>NUCLEOTIDE SEQUENCE [LARGE SCALE GENOMIC DNA]</scope>
    <source>
        <strain evidence="6 7">CR14</strain>
    </source>
</reference>
<dbReference type="InterPro" id="IPR046335">
    <property type="entry name" value="LacI/GalR-like_sensor"/>
</dbReference>
<evidence type="ECO:0000256" key="2">
    <source>
        <dbReference type="ARBA" id="ARBA00023125"/>
    </source>
</evidence>
<keyword evidence="7" id="KW-1185">Reference proteome</keyword>
<evidence type="ECO:0000313" key="6">
    <source>
        <dbReference type="EMBL" id="WOO39726.1"/>
    </source>
</evidence>
<name>A0AAQ3L6A0_9BACT</name>
<dbReference type="EMBL" id="CP136920">
    <property type="protein sequence ID" value="WOO39726.1"/>
    <property type="molecule type" value="Genomic_DNA"/>
</dbReference>
<dbReference type="GO" id="GO:0000976">
    <property type="term" value="F:transcription cis-regulatory region binding"/>
    <property type="evidence" value="ECO:0007669"/>
    <property type="project" value="TreeGrafter"/>
</dbReference>
<sequence>MAQKNRTDTDNQQKSSTQLKRPTIFDLEAYTGFSRSTISRAFNPDASVKPDTRENILRAADEIGFSLHPGAKMIRSKRSYRWGLLLPHLENPEYAELVKCFDAEARRLNTHLMLGLTHYDPSVESTFLKHWAAGEADGVICNVCGRGKNDEVYKQLLKRRYPLLGLFDGIPGISTINTNAYDSFCLGIRNLVELGHRRIAYVGLTHKGNHPPSTFLAYKDELERNKITIDDSLILLGENNQEAGAHAWRRLKEMDNAPTAIIAFNDILATGIWIGVYTSGLSIPKHLSIMSNDNIPEAQLMGITSVRYDHAQLAREAIAELERMRSDSSAKPRLIEMKTDLVMRGSIGRPGSRDKGWHEQ</sequence>
<dbReference type="PANTHER" id="PTHR30146">
    <property type="entry name" value="LACI-RELATED TRANSCRIPTIONAL REPRESSOR"/>
    <property type="match status" value="1"/>
</dbReference>
<dbReference type="Gene3D" id="1.10.260.40">
    <property type="entry name" value="lambda repressor-like DNA-binding domains"/>
    <property type="match status" value="1"/>
</dbReference>
<dbReference type="PANTHER" id="PTHR30146:SF109">
    <property type="entry name" value="HTH-TYPE TRANSCRIPTIONAL REGULATOR GALS"/>
    <property type="match status" value="1"/>
</dbReference>
<dbReference type="GO" id="GO:0003700">
    <property type="term" value="F:DNA-binding transcription factor activity"/>
    <property type="evidence" value="ECO:0007669"/>
    <property type="project" value="TreeGrafter"/>
</dbReference>
<evidence type="ECO:0000256" key="1">
    <source>
        <dbReference type="ARBA" id="ARBA00023015"/>
    </source>
</evidence>
<dbReference type="SUPFAM" id="SSF47413">
    <property type="entry name" value="lambda repressor-like DNA-binding domains"/>
    <property type="match status" value="1"/>
</dbReference>
<dbReference type="PROSITE" id="PS50932">
    <property type="entry name" value="HTH_LACI_2"/>
    <property type="match status" value="1"/>
</dbReference>
<keyword evidence="2 6" id="KW-0238">DNA-binding</keyword>
<feature type="domain" description="HTH lacI-type" evidence="5">
    <location>
        <begin position="22"/>
        <end position="76"/>
    </location>
</feature>
<feature type="region of interest" description="Disordered" evidence="4">
    <location>
        <begin position="1"/>
        <end position="21"/>
    </location>
</feature>
<feature type="compositionally biased region" description="Basic and acidic residues" evidence="4">
    <location>
        <begin position="1"/>
        <end position="11"/>
    </location>
</feature>
<dbReference type="CDD" id="cd06267">
    <property type="entry name" value="PBP1_LacI_sugar_binding-like"/>
    <property type="match status" value="1"/>
</dbReference>
<keyword evidence="1" id="KW-0805">Transcription regulation</keyword>
<gene>
    <name evidence="6" type="ORF">RZN69_13970</name>
</gene>
<dbReference type="InterPro" id="IPR010982">
    <property type="entry name" value="Lambda_DNA-bd_dom_sf"/>
</dbReference>
<dbReference type="KEGG" id="puo:RZN69_13970"/>
<dbReference type="Gene3D" id="3.40.50.2300">
    <property type="match status" value="2"/>
</dbReference>
<dbReference type="InterPro" id="IPR000843">
    <property type="entry name" value="HTH_LacI"/>
</dbReference>
<evidence type="ECO:0000256" key="3">
    <source>
        <dbReference type="ARBA" id="ARBA00023163"/>
    </source>
</evidence>
<dbReference type="AlphaFoldDB" id="A0AAQ3L6A0"/>
<dbReference type="CDD" id="cd01392">
    <property type="entry name" value="HTH_LacI"/>
    <property type="match status" value="1"/>
</dbReference>
<dbReference type="InterPro" id="IPR028082">
    <property type="entry name" value="Peripla_BP_I"/>
</dbReference>
<dbReference type="SMART" id="SM00354">
    <property type="entry name" value="HTH_LACI"/>
    <property type="match status" value="1"/>
</dbReference>
<dbReference type="Pfam" id="PF13377">
    <property type="entry name" value="Peripla_BP_3"/>
    <property type="match status" value="1"/>
</dbReference>